<protein>
    <recommendedName>
        <fullName evidence="4">Probable 2-phosphosulfolactate phosphatase</fullName>
        <ecNumber evidence="3">3.1.3.71</ecNumber>
    </recommendedName>
</protein>
<dbReference type="PANTHER" id="PTHR37311:SF1">
    <property type="entry name" value="2-PHOSPHOSULFOLACTATE PHOSPHATASE-RELATED"/>
    <property type="match status" value="1"/>
</dbReference>
<dbReference type="Pfam" id="PF04029">
    <property type="entry name" value="2-ph_phosp"/>
    <property type="match status" value="1"/>
</dbReference>
<keyword evidence="6" id="KW-0460">Magnesium</keyword>
<dbReference type="PANTHER" id="PTHR37311">
    <property type="entry name" value="2-PHOSPHOSULFOLACTATE PHOSPHATASE-RELATED"/>
    <property type="match status" value="1"/>
</dbReference>
<evidence type="ECO:0000256" key="2">
    <source>
        <dbReference type="ARBA" id="ARBA00009997"/>
    </source>
</evidence>
<evidence type="ECO:0000256" key="5">
    <source>
        <dbReference type="ARBA" id="ARBA00022801"/>
    </source>
</evidence>
<dbReference type="InterPro" id="IPR036702">
    <property type="entry name" value="ComB-like_sf"/>
</dbReference>
<dbReference type="EC" id="3.1.3.71" evidence="3"/>
<sequence length="251" mass="26348">MRVHLEWGEQAVRQAEGTAIIVDCLSSSTALTVACGRAAEVFPFGSRSGGLKLAQALDIDCVGKRDEQGLSLSPPSLDQVQSGQQIVLPSPNGSNLSTRSTARHTLAGSLRNAKAVGAAAMAIGEDIVIVAAGERWHDDGSLRPAFEDQLAAGAIAAYLSGILSPEAKAAMAIFEAFKQDVLVELEQSISGQELIGRGFHDDVRWASQLNASDCVPRLQTLSRTYEEAGMSGDDMPPGMTVGQAICFYSGG</sequence>
<reference evidence="8 9" key="1">
    <citation type="submission" date="2017-05" db="EMBL/GenBank/DDBJ databases">
        <title>Genome Analysis of Maritalea myrionectae HL2708#5.</title>
        <authorList>
            <consortium name="Cotde Inc.-PKNU"/>
            <person name="Jang D."/>
            <person name="Oh H.-M."/>
        </authorList>
    </citation>
    <scope>NUCLEOTIDE SEQUENCE [LARGE SCALE GENOMIC DNA]</scope>
    <source>
        <strain evidence="8 9">HL2708#5</strain>
    </source>
</reference>
<accession>A0A2R4MGG9</accession>
<dbReference type="RefSeq" id="WP_117396055.1">
    <property type="nucleotide sequence ID" value="NZ_CP021330.1"/>
</dbReference>
<evidence type="ECO:0000256" key="4">
    <source>
        <dbReference type="ARBA" id="ARBA00021948"/>
    </source>
</evidence>
<comment type="similarity">
    <text evidence="2">Belongs to the ComB family.</text>
</comment>
<dbReference type="GO" id="GO:0050545">
    <property type="term" value="F:sulfopyruvate decarboxylase activity"/>
    <property type="evidence" value="ECO:0007669"/>
    <property type="project" value="TreeGrafter"/>
</dbReference>
<dbReference type="PROSITE" id="PS51257">
    <property type="entry name" value="PROKAR_LIPOPROTEIN"/>
    <property type="match status" value="1"/>
</dbReference>
<comment type="cofactor">
    <cofactor evidence="1">
        <name>Mg(2+)</name>
        <dbReference type="ChEBI" id="CHEBI:18420"/>
    </cofactor>
</comment>
<evidence type="ECO:0000313" key="8">
    <source>
        <dbReference type="EMBL" id="AVX04979.1"/>
    </source>
</evidence>
<dbReference type="KEGG" id="mmyr:MXMO3_02467"/>
<dbReference type="Gene3D" id="3.90.1560.10">
    <property type="entry name" value="ComB-like"/>
    <property type="match status" value="1"/>
</dbReference>
<dbReference type="InterPro" id="IPR005238">
    <property type="entry name" value="ComB-like"/>
</dbReference>
<evidence type="ECO:0000256" key="6">
    <source>
        <dbReference type="ARBA" id="ARBA00022842"/>
    </source>
</evidence>
<keyword evidence="5" id="KW-0378">Hydrolase</keyword>
<evidence type="ECO:0000256" key="3">
    <source>
        <dbReference type="ARBA" id="ARBA00012953"/>
    </source>
</evidence>
<gene>
    <name evidence="8" type="ORF">MXMO3_02467</name>
</gene>
<keyword evidence="9" id="KW-1185">Reference proteome</keyword>
<dbReference type="SUPFAM" id="SSF142823">
    <property type="entry name" value="ComB-like"/>
    <property type="match status" value="1"/>
</dbReference>
<comment type="catalytic activity">
    <reaction evidence="7">
        <text>(2R)-O-phospho-3-sulfolactate + H2O = (2R)-3-sulfolactate + phosphate</text>
        <dbReference type="Rhea" id="RHEA:23416"/>
        <dbReference type="ChEBI" id="CHEBI:15377"/>
        <dbReference type="ChEBI" id="CHEBI:15597"/>
        <dbReference type="ChEBI" id="CHEBI:43474"/>
        <dbReference type="ChEBI" id="CHEBI:58738"/>
        <dbReference type="EC" id="3.1.3.71"/>
    </reaction>
</comment>
<organism evidence="8 9">
    <name type="scientific">Maritalea myrionectae</name>
    <dbReference type="NCBI Taxonomy" id="454601"/>
    <lineage>
        <taxon>Bacteria</taxon>
        <taxon>Pseudomonadati</taxon>
        <taxon>Pseudomonadota</taxon>
        <taxon>Alphaproteobacteria</taxon>
        <taxon>Hyphomicrobiales</taxon>
        <taxon>Devosiaceae</taxon>
        <taxon>Maritalea</taxon>
    </lineage>
</organism>
<proteinExistence type="inferred from homology"/>
<dbReference type="GO" id="GO:0000287">
    <property type="term" value="F:magnesium ion binding"/>
    <property type="evidence" value="ECO:0007669"/>
    <property type="project" value="InterPro"/>
</dbReference>
<dbReference type="GO" id="GO:0050532">
    <property type="term" value="F:2-phosphosulfolactate phosphatase activity"/>
    <property type="evidence" value="ECO:0007669"/>
    <property type="project" value="UniProtKB-EC"/>
</dbReference>
<name>A0A2R4MGG9_9HYPH</name>
<dbReference type="Proteomes" id="UP000258927">
    <property type="component" value="Chromosome"/>
</dbReference>
<evidence type="ECO:0000313" key="9">
    <source>
        <dbReference type="Proteomes" id="UP000258927"/>
    </source>
</evidence>
<dbReference type="EMBL" id="CP021330">
    <property type="protein sequence ID" value="AVX04979.1"/>
    <property type="molecule type" value="Genomic_DNA"/>
</dbReference>
<evidence type="ECO:0000256" key="7">
    <source>
        <dbReference type="ARBA" id="ARBA00033711"/>
    </source>
</evidence>
<dbReference type="AlphaFoldDB" id="A0A2R4MGG9"/>
<evidence type="ECO:0000256" key="1">
    <source>
        <dbReference type="ARBA" id="ARBA00001946"/>
    </source>
</evidence>